<comment type="caution">
    <text evidence="5">The sequence shown here is derived from an EMBL/GenBank/DDBJ whole genome shotgun (WGS) entry which is preliminary data.</text>
</comment>
<dbReference type="Gene3D" id="3.20.20.70">
    <property type="entry name" value="Aldolase class I"/>
    <property type="match status" value="1"/>
</dbReference>
<protein>
    <submittedName>
        <fullName evidence="5">Thiamine monophosphate synthase/TENI</fullName>
    </submittedName>
</protein>
<dbReference type="GO" id="GO:0004789">
    <property type="term" value="F:thiamine-phosphate diphosphorylase activity"/>
    <property type="evidence" value="ECO:0007669"/>
    <property type="project" value="TreeGrafter"/>
</dbReference>
<keyword evidence="3" id="KW-0784">Thiamine biosynthesis</keyword>
<proteinExistence type="predicted"/>
<dbReference type="HOGENOM" id="CLU_2176354_0_0_11"/>
<comment type="pathway">
    <text evidence="2">Cofactor biosynthesis; thiamine diphosphate biosynthesis.</text>
</comment>
<dbReference type="Proteomes" id="UP000016605">
    <property type="component" value="Unassembled WGS sequence"/>
</dbReference>
<evidence type="ECO:0000256" key="3">
    <source>
        <dbReference type="ARBA" id="ARBA00022977"/>
    </source>
</evidence>
<dbReference type="GO" id="GO:0009228">
    <property type="term" value="P:thiamine biosynthetic process"/>
    <property type="evidence" value="ECO:0007669"/>
    <property type="project" value="UniProtKB-KW"/>
</dbReference>
<evidence type="ECO:0000259" key="4">
    <source>
        <dbReference type="Pfam" id="PF02581"/>
    </source>
</evidence>
<dbReference type="Pfam" id="PF02581">
    <property type="entry name" value="TMP-TENI"/>
    <property type="match status" value="1"/>
</dbReference>
<feature type="domain" description="Thiamine phosphate synthase/TenI" evidence="4">
    <location>
        <begin position="8"/>
        <end position="109"/>
    </location>
</feature>
<evidence type="ECO:0000313" key="6">
    <source>
        <dbReference type="Proteomes" id="UP000016605"/>
    </source>
</evidence>
<accession>U2RL92</accession>
<name>U2RL92_LEIAQ</name>
<evidence type="ECO:0000256" key="1">
    <source>
        <dbReference type="ARBA" id="ARBA00003814"/>
    </source>
</evidence>
<dbReference type="GO" id="GO:0005737">
    <property type="term" value="C:cytoplasm"/>
    <property type="evidence" value="ECO:0007669"/>
    <property type="project" value="TreeGrafter"/>
</dbReference>
<dbReference type="SUPFAM" id="SSF51391">
    <property type="entry name" value="Thiamin phosphate synthase"/>
    <property type="match status" value="1"/>
</dbReference>
<dbReference type="RefSeq" id="WP_021765110.1">
    <property type="nucleotide sequence ID" value="NZ_KI272660.1"/>
</dbReference>
<dbReference type="InterPro" id="IPR022998">
    <property type="entry name" value="ThiamineP_synth_TenI"/>
</dbReference>
<dbReference type="PANTHER" id="PTHR20857">
    <property type="entry name" value="THIAMINE-PHOSPHATE PYROPHOSPHORYLASE"/>
    <property type="match status" value="1"/>
</dbReference>
<reference evidence="5 6" key="1">
    <citation type="submission" date="2013-08" db="EMBL/GenBank/DDBJ databases">
        <authorList>
            <person name="Weinstock G."/>
            <person name="Sodergren E."/>
            <person name="Wylie T."/>
            <person name="Fulton L."/>
            <person name="Fulton R."/>
            <person name="Fronick C."/>
            <person name="O'Laughlin M."/>
            <person name="Godfrey J."/>
            <person name="Miner T."/>
            <person name="Herter B."/>
            <person name="Appelbaum E."/>
            <person name="Cordes M."/>
            <person name="Lek S."/>
            <person name="Wollam A."/>
            <person name="Pepin K.H."/>
            <person name="Palsikar V.B."/>
            <person name="Mitreva M."/>
            <person name="Wilson R.K."/>
        </authorList>
    </citation>
    <scope>NUCLEOTIDE SEQUENCE [LARGE SCALE GENOMIC DNA]</scope>
    <source>
        <strain evidence="5 6">ATCC 14665</strain>
    </source>
</reference>
<dbReference type="EMBL" id="AWVQ01000739">
    <property type="protein sequence ID" value="ERK69339.1"/>
    <property type="molecule type" value="Genomic_DNA"/>
</dbReference>
<sequence>MTLDLSVCLVTDTDICRSAGRSVVETVAAAAAGGATAVQLREKDSSTRAFLQLVTAVSAVLPEHVALFVNDRVDVYAAARARGVRVTGIHVGQSDLPVSTVRAIAGPEAV</sequence>
<gene>
    <name evidence="5" type="ORF">N136_04343</name>
</gene>
<dbReference type="InterPro" id="IPR036206">
    <property type="entry name" value="ThiamineP_synth_sf"/>
</dbReference>
<comment type="function">
    <text evidence="1">Condenses 4-methyl-5-(beta-hydroxyethyl)thiazole monophosphate (THZ-P) and 2-methyl-4-amino-5-hydroxymethyl pyrimidine pyrophosphate (HMP-PP) to form thiamine monophosphate (TMP).</text>
</comment>
<evidence type="ECO:0000313" key="5">
    <source>
        <dbReference type="EMBL" id="ERK69339.1"/>
    </source>
</evidence>
<dbReference type="CDD" id="cd00564">
    <property type="entry name" value="TMP_TenI"/>
    <property type="match status" value="1"/>
</dbReference>
<feature type="non-terminal residue" evidence="5">
    <location>
        <position position="110"/>
    </location>
</feature>
<dbReference type="InterPro" id="IPR013785">
    <property type="entry name" value="Aldolase_TIM"/>
</dbReference>
<dbReference type="PANTHER" id="PTHR20857:SF23">
    <property type="entry name" value="THIAMINE BIOSYNTHETIC BIFUNCTIONAL ENZYME"/>
    <property type="match status" value="1"/>
</dbReference>
<organism evidence="5 6">
    <name type="scientific">Leifsonia aquatica ATCC 14665</name>
    <dbReference type="NCBI Taxonomy" id="1358026"/>
    <lineage>
        <taxon>Bacteria</taxon>
        <taxon>Bacillati</taxon>
        <taxon>Actinomycetota</taxon>
        <taxon>Actinomycetes</taxon>
        <taxon>Micrococcales</taxon>
        <taxon>Microbacteriaceae</taxon>
        <taxon>Leifsonia</taxon>
    </lineage>
</organism>
<evidence type="ECO:0000256" key="2">
    <source>
        <dbReference type="ARBA" id="ARBA00004948"/>
    </source>
</evidence>
<dbReference type="AlphaFoldDB" id="U2RL92"/>